<reference evidence="1 2" key="1">
    <citation type="submission" date="2019-08" db="EMBL/GenBank/DDBJ databases">
        <title>Pedobacter sp. nov., isolated from Han river, South Korea.</title>
        <authorList>
            <person name="Lee D.-H."/>
            <person name="Kim Y.-S."/>
            <person name="Hwang E.-M."/>
            <person name="Le Tran T.C."/>
            <person name="Cha C.-J."/>
        </authorList>
    </citation>
    <scope>NUCLEOTIDE SEQUENCE [LARGE SCALE GENOMIC DNA]</scope>
    <source>
        <strain evidence="1 2">CJ43</strain>
    </source>
</reference>
<organism evidence="1 2">
    <name type="scientific">Pedobacter aquae</name>
    <dbReference type="NCBI Taxonomy" id="2605747"/>
    <lineage>
        <taxon>Bacteria</taxon>
        <taxon>Pseudomonadati</taxon>
        <taxon>Bacteroidota</taxon>
        <taxon>Sphingobacteriia</taxon>
        <taxon>Sphingobacteriales</taxon>
        <taxon>Sphingobacteriaceae</taxon>
        <taxon>Pedobacter</taxon>
    </lineage>
</organism>
<dbReference type="EMBL" id="CP043329">
    <property type="protein sequence ID" value="QEK50345.1"/>
    <property type="molecule type" value="Genomic_DNA"/>
</dbReference>
<gene>
    <name evidence="1" type="ORF">FYC62_00680</name>
</gene>
<dbReference type="AlphaFoldDB" id="A0A5C0VC59"/>
<dbReference type="RefSeq" id="WP_149073551.1">
    <property type="nucleotide sequence ID" value="NZ_CP043329.1"/>
</dbReference>
<protein>
    <submittedName>
        <fullName evidence="1">Uncharacterized protein</fullName>
    </submittedName>
</protein>
<keyword evidence="2" id="KW-1185">Reference proteome</keyword>
<sequence length="117" mass="13665">MRKILLIITFILTNGNLFAQKLYVWCPKEQIATPRQGFLEKDTIDLVVFDGRILTPKLKVECSSEETINKFTDFIRRTYPSATINILNSNQYYKDPAKIELLSKLEFQHTTQHLELT</sequence>
<accession>A0A5C0VC59</accession>
<name>A0A5C0VC59_9SPHI</name>
<proteinExistence type="predicted"/>
<dbReference type="Proteomes" id="UP000323653">
    <property type="component" value="Chromosome"/>
</dbReference>
<evidence type="ECO:0000313" key="1">
    <source>
        <dbReference type="EMBL" id="QEK50345.1"/>
    </source>
</evidence>
<dbReference type="KEGG" id="pej:FYC62_00680"/>
<evidence type="ECO:0000313" key="2">
    <source>
        <dbReference type="Proteomes" id="UP000323653"/>
    </source>
</evidence>